<dbReference type="Pfam" id="PF00171">
    <property type="entry name" value="Aldedh"/>
    <property type="match status" value="1"/>
</dbReference>
<dbReference type="InterPro" id="IPR029510">
    <property type="entry name" value="Ald_DH_CS_GLU"/>
</dbReference>
<dbReference type="InterPro" id="IPR016162">
    <property type="entry name" value="Ald_DH_N"/>
</dbReference>
<dbReference type="InterPro" id="IPR016161">
    <property type="entry name" value="Ald_DH/histidinol_DH"/>
</dbReference>
<dbReference type="Gene3D" id="3.40.309.10">
    <property type="entry name" value="Aldehyde Dehydrogenase, Chain A, domain 2"/>
    <property type="match status" value="1"/>
</dbReference>
<keyword evidence="1 3" id="KW-0560">Oxidoreductase</keyword>
<evidence type="ECO:0000313" key="6">
    <source>
        <dbReference type="Proteomes" id="UP001176468"/>
    </source>
</evidence>
<dbReference type="PANTHER" id="PTHR11699">
    <property type="entry name" value="ALDEHYDE DEHYDROGENASE-RELATED"/>
    <property type="match status" value="1"/>
</dbReference>
<proteinExistence type="inferred from homology"/>
<reference evidence="5" key="1">
    <citation type="submission" date="2023-07" db="EMBL/GenBank/DDBJ databases">
        <authorList>
            <person name="Kim M.K."/>
        </authorList>
    </citation>
    <scope>NUCLEOTIDE SEQUENCE</scope>
    <source>
        <strain evidence="5">CA1-15</strain>
    </source>
</reference>
<sequence length="497" mass="52213">MSAAPSVDGLKASLASRTFELYIDGAWVTSDGNETITVDDPSTGEPLTTIAAASAADVDRAVAAARRAFRAGPWPAMPAARRAGLLHAFAAAIEAEIDTLALLESLDTGNTLASVRNGDIAMAQQFLRENAGWATKLEGGVPMTTSGTQGLGYWTREPVGVVGVITPWNAPFLMMVQKLSPALAAGCTVVVKPAELAPLTALRLGEIAKQVGFPDGVVNIVTGHGHIAGQALADHPDVNMISFTGSTAVGKAILQASGKTNLKRVILELGGKSPIVVFADADLDKAAASITREILFKSGQYCAAGTRLFVQASVFDPLLVRIRDLMDHARLGPGHDPATAMGPMISEKQRLRAESIVDDSVAQGARVIRGAARCQGKGFFYEPTLLADVSLDMRVMQEEVFAPVIAAQAFAEDIALDDLAALLNDTSYGLSSKIWSTDLGTVHRLSRKIEAGLVVVNGGGGEGPMPFGGYKQSGYGRENGRVGVEAFTEIKQIRMGF</sequence>
<evidence type="ECO:0000313" key="5">
    <source>
        <dbReference type="EMBL" id="MDO7840791.1"/>
    </source>
</evidence>
<evidence type="ECO:0000256" key="3">
    <source>
        <dbReference type="RuleBase" id="RU003345"/>
    </source>
</evidence>
<dbReference type="PROSITE" id="PS00687">
    <property type="entry name" value="ALDEHYDE_DEHYDR_GLU"/>
    <property type="match status" value="1"/>
</dbReference>
<dbReference type="InterPro" id="IPR016163">
    <property type="entry name" value="Ald_DH_C"/>
</dbReference>
<gene>
    <name evidence="5" type="ORF">Q5H94_00490</name>
</gene>
<evidence type="ECO:0000256" key="1">
    <source>
        <dbReference type="ARBA" id="ARBA00023002"/>
    </source>
</evidence>
<organism evidence="5 6">
    <name type="scientific">Sphingomonas immobilis</name>
    <dbReference type="NCBI Taxonomy" id="3063997"/>
    <lineage>
        <taxon>Bacteria</taxon>
        <taxon>Pseudomonadati</taxon>
        <taxon>Pseudomonadota</taxon>
        <taxon>Alphaproteobacteria</taxon>
        <taxon>Sphingomonadales</taxon>
        <taxon>Sphingomonadaceae</taxon>
        <taxon>Sphingomonas</taxon>
    </lineage>
</organism>
<keyword evidence="6" id="KW-1185">Reference proteome</keyword>
<feature type="domain" description="Aldehyde dehydrogenase" evidence="4">
    <location>
        <begin position="27"/>
        <end position="493"/>
    </location>
</feature>
<feature type="active site" evidence="2">
    <location>
        <position position="268"/>
    </location>
</feature>
<accession>A0ABT8ZTA4</accession>
<dbReference type="Gene3D" id="3.40.605.10">
    <property type="entry name" value="Aldehyde Dehydrogenase, Chain A, domain 1"/>
    <property type="match status" value="1"/>
</dbReference>
<comment type="similarity">
    <text evidence="3">Belongs to the aldehyde dehydrogenase family.</text>
</comment>
<evidence type="ECO:0000256" key="2">
    <source>
        <dbReference type="PROSITE-ProRule" id="PRU10007"/>
    </source>
</evidence>
<dbReference type="Proteomes" id="UP001176468">
    <property type="component" value="Unassembled WGS sequence"/>
</dbReference>
<name>A0ABT8ZTA4_9SPHN</name>
<dbReference type="SUPFAM" id="SSF53720">
    <property type="entry name" value="ALDH-like"/>
    <property type="match status" value="1"/>
</dbReference>
<protein>
    <submittedName>
        <fullName evidence="5">Aldehyde dehydrogenase family protein</fullName>
    </submittedName>
</protein>
<comment type="caution">
    <text evidence="5">The sequence shown here is derived from an EMBL/GenBank/DDBJ whole genome shotgun (WGS) entry which is preliminary data.</text>
</comment>
<dbReference type="EMBL" id="JAUQSZ010000001">
    <property type="protein sequence ID" value="MDO7840791.1"/>
    <property type="molecule type" value="Genomic_DNA"/>
</dbReference>
<dbReference type="InterPro" id="IPR015590">
    <property type="entry name" value="Aldehyde_DH_dom"/>
</dbReference>
<evidence type="ECO:0000259" key="4">
    <source>
        <dbReference type="Pfam" id="PF00171"/>
    </source>
</evidence>
<dbReference type="RefSeq" id="WP_304559020.1">
    <property type="nucleotide sequence ID" value="NZ_JAUQSZ010000001.1"/>
</dbReference>